<dbReference type="InterPro" id="IPR017871">
    <property type="entry name" value="ABC_transporter-like_CS"/>
</dbReference>
<accession>A0A5B7ZN24</accession>
<dbReference type="CDD" id="cd18575">
    <property type="entry name" value="ABC_6TM_bac_exporter_ABCB8_10_like"/>
    <property type="match status" value="1"/>
</dbReference>
<keyword evidence="5 11" id="KW-0067">ATP-binding</keyword>
<dbReference type="GO" id="GO:0015421">
    <property type="term" value="F:ABC-type oligopeptide transporter activity"/>
    <property type="evidence" value="ECO:0007669"/>
    <property type="project" value="TreeGrafter"/>
</dbReference>
<evidence type="ECO:0000256" key="4">
    <source>
        <dbReference type="ARBA" id="ARBA00022741"/>
    </source>
</evidence>
<dbReference type="CDD" id="cd03249">
    <property type="entry name" value="ABC_MTABC3_MDL1_MDL2"/>
    <property type="match status" value="1"/>
</dbReference>
<keyword evidence="3 8" id="KW-0812">Transmembrane</keyword>
<dbReference type="InterPro" id="IPR003439">
    <property type="entry name" value="ABC_transporter-like_ATP-bd"/>
</dbReference>
<evidence type="ECO:0000256" key="7">
    <source>
        <dbReference type="ARBA" id="ARBA00023136"/>
    </source>
</evidence>
<keyword evidence="4" id="KW-0547">Nucleotide-binding</keyword>
<keyword evidence="12" id="KW-1185">Reference proteome</keyword>
<dbReference type="Gene3D" id="1.20.1560.10">
    <property type="entry name" value="ABC transporter type 1, transmembrane domain"/>
    <property type="match status" value="1"/>
</dbReference>
<evidence type="ECO:0000313" key="12">
    <source>
        <dbReference type="Proteomes" id="UP000308149"/>
    </source>
</evidence>
<evidence type="ECO:0000256" key="5">
    <source>
        <dbReference type="ARBA" id="ARBA00022840"/>
    </source>
</evidence>
<dbReference type="Proteomes" id="UP000308149">
    <property type="component" value="Chromosome"/>
</dbReference>
<dbReference type="GO" id="GO:0005524">
    <property type="term" value="F:ATP binding"/>
    <property type="evidence" value="ECO:0007669"/>
    <property type="project" value="UniProtKB-KW"/>
</dbReference>
<evidence type="ECO:0000256" key="3">
    <source>
        <dbReference type="ARBA" id="ARBA00022692"/>
    </source>
</evidence>
<dbReference type="PROSITE" id="PS50929">
    <property type="entry name" value="ABC_TM1F"/>
    <property type="match status" value="1"/>
</dbReference>
<comment type="subcellular location">
    <subcellularLocation>
        <location evidence="1">Cell membrane</location>
        <topology evidence="1">Multi-pass membrane protein</topology>
    </subcellularLocation>
</comment>
<evidence type="ECO:0000256" key="1">
    <source>
        <dbReference type="ARBA" id="ARBA00004651"/>
    </source>
</evidence>
<protein>
    <submittedName>
        <fullName evidence="11">ATP-binding cassette domain-containing protein</fullName>
    </submittedName>
</protein>
<reference evidence="11 12" key="1">
    <citation type="submission" date="2019-06" db="EMBL/GenBank/DDBJ databases">
        <title>Thermomonas aquatica sp. nov., isolated from an industrial wastewater treatment plant.</title>
        <authorList>
            <person name="Jeon J.H."/>
            <person name="Park D.-S."/>
        </authorList>
    </citation>
    <scope>NUCLEOTIDE SEQUENCE [LARGE SCALE GENOMIC DNA]</scope>
    <source>
        <strain evidence="11 12">SY21</strain>
    </source>
</reference>
<dbReference type="NCBIfam" id="TIGR02204">
    <property type="entry name" value="MsbA_rel"/>
    <property type="match status" value="1"/>
</dbReference>
<feature type="transmembrane region" description="Helical" evidence="8">
    <location>
        <begin position="286"/>
        <end position="308"/>
    </location>
</feature>
<evidence type="ECO:0000256" key="6">
    <source>
        <dbReference type="ARBA" id="ARBA00022989"/>
    </source>
</evidence>
<evidence type="ECO:0000256" key="8">
    <source>
        <dbReference type="SAM" id="Phobius"/>
    </source>
</evidence>
<keyword evidence="2" id="KW-0813">Transport</keyword>
<dbReference type="GO" id="GO:0005886">
    <property type="term" value="C:plasma membrane"/>
    <property type="evidence" value="ECO:0007669"/>
    <property type="project" value="UniProtKB-SubCell"/>
</dbReference>
<dbReference type="PROSITE" id="PS00211">
    <property type="entry name" value="ABC_TRANSPORTER_1"/>
    <property type="match status" value="1"/>
</dbReference>
<dbReference type="PROSITE" id="PS50893">
    <property type="entry name" value="ABC_TRANSPORTER_2"/>
    <property type="match status" value="1"/>
</dbReference>
<organism evidence="11 12">
    <name type="scientific">Thermomonas aquatica</name>
    <dbReference type="NCBI Taxonomy" id="2202149"/>
    <lineage>
        <taxon>Bacteria</taxon>
        <taxon>Pseudomonadati</taxon>
        <taxon>Pseudomonadota</taxon>
        <taxon>Gammaproteobacteria</taxon>
        <taxon>Lysobacterales</taxon>
        <taxon>Lysobacteraceae</taxon>
        <taxon>Thermomonas</taxon>
    </lineage>
</organism>
<dbReference type="FunFam" id="3.40.50.300:FF:000403">
    <property type="entry name" value="ATP-binding cassette sub-family B member 8, mitochondrial"/>
    <property type="match status" value="1"/>
</dbReference>
<dbReference type="InterPro" id="IPR011527">
    <property type="entry name" value="ABC1_TM_dom"/>
</dbReference>
<dbReference type="InterPro" id="IPR003593">
    <property type="entry name" value="AAA+_ATPase"/>
</dbReference>
<feature type="transmembrane region" description="Helical" evidence="8">
    <location>
        <begin position="148"/>
        <end position="165"/>
    </location>
</feature>
<evidence type="ECO:0000313" key="11">
    <source>
        <dbReference type="EMBL" id="QDA56348.1"/>
    </source>
</evidence>
<keyword evidence="6 8" id="KW-1133">Transmembrane helix</keyword>
<gene>
    <name evidence="11" type="ORF">FHQ07_02970</name>
</gene>
<dbReference type="SUPFAM" id="SSF52540">
    <property type="entry name" value="P-loop containing nucleoside triphosphate hydrolases"/>
    <property type="match status" value="1"/>
</dbReference>
<sequence length="588" mass="62453">MNSPAPAPTKAPIGSLRALWPFVRRHRGLFIAWLLALAVSSSASLSLPVAFRTMIDDGFKSGSAGGIDRAFLLLFGVALLLALGTAARFFFVSLLGERVVADLRTKLYGHLIGLDAGFHDRTRSGELVSRLTSDVELIRNIVGSVMSIALRSTITAIGALVMLFVTSPRLAAWALVGIPVAVVPVIVGSRLIRRIARSSQDRVADANALATETLGAVRTVQAHAREDYERGRFADAVANTVSTARKRIGAQSLMTGTTITLFFGAITLVLWSGAHDVIAGRMSAGTLIQFVLYALFGGGSVAALAEVWNELQKAAGGMGRINELLEESAGIVAPAQPRALPRPIRGEIAFDDVTFHYPQRPDSAALVEFSLRVRPGETVALVGPSGAGKSTVFSILLRFHDPQSGTVSLDGIDLRELDPTQLRDAIGLVPQSPTIFAASAMDNIRYGRLDASDAEVRKAAESAEADAFIDALPQGFASELGERGARLSGGQQQRVAIARALLKDAPVLLLDEATSALDAQSERAVQHALENLMDGRTTLVIAHRLATVLKADRIVVMDAGRIVAEGTHAQLLAQGGLYADLAKLQFLD</sequence>
<evidence type="ECO:0000259" key="9">
    <source>
        <dbReference type="PROSITE" id="PS50893"/>
    </source>
</evidence>
<dbReference type="InterPro" id="IPR011918">
    <property type="entry name" value="ABC_MsbA_ATP-bd"/>
</dbReference>
<name>A0A5B7ZN24_9GAMM</name>
<feature type="transmembrane region" description="Helical" evidence="8">
    <location>
        <begin position="70"/>
        <end position="96"/>
    </location>
</feature>
<proteinExistence type="predicted"/>
<dbReference type="GO" id="GO:0016887">
    <property type="term" value="F:ATP hydrolysis activity"/>
    <property type="evidence" value="ECO:0007669"/>
    <property type="project" value="InterPro"/>
</dbReference>
<dbReference type="Pfam" id="PF00005">
    <property type="entry name" value="ABC_tran"/>
    <property type="match status" value="1"/>
</dbReference>
<dbReference type="Pfam" id="PF00664">
    <property type="entry name" value="ABC_membrane"/>
    <property type="match status" value="1"/>
</dbReference>
<feature type="transmembrane region" description="Helical" evidence="8">
    <location>
        <begin position="253"/>
        <end position="274"/>
    </location>
</feature>
<dbReference type="Gene3D" id="3.40.50.300">
    <property type="entry name" value="P-loop containing nucleotide triphosphate hydrolases"/>
    <property type="match status" value="1"/>
</dbReference>
<dbReference type="AlphaFoldDB" id="A0A5B7ZN24"/>
<evidence type="ECO:0000256" key="2">
    <source>
        <dbReference type="ARBA" id="ARBA00022448"/>
    </source>
</evidence>
<dbReference type="PANTHER" id="PTHR43394">
    <property type="entry name" value="ATP-DEPENDENT PERMEASE MDL1, MITOCHONDRIAL"/>
    <property type="match status" value="1"/>
</dbReference>
<feature type="domain" description="ABC transporter" evidence="9">
    <location>
        <begin position="348"/>
        <end position="584"/>
    </location>
</feature>
<dbReference type="InterPro" id="IPR039421">
    <property type="entry name" value="Type_1_exporter"/>
</dbReference>
<evidence type="ECO:0000259" key="10">
    <source>
        <dbReference type="PROSITE" id="PS50929"/>
    </source>
</evidence>
<feature type="transmembrane region" description="Helical" evidence="8">
    <location>
        <begin position="171"/>
        <end position="192"/>
    </location>
</feature>
<feature type="domain" description="ABC transmembrane type-1" evidence="10">
    <location>
        <begin position="31"/>
        <end position="313"/>
    </location>
</feature>
<dbReference type="SUPFAM" id="SSF90123">
    <property type="entry name" value="ABC transporter transmembrane region"/>
    <property type="match status" value="1"/>
</dbReference>
<keyword evidence="7 8" id="KW-0472">Membrane</keyword>
<dbReference type="GO" id="GO:0090374">
    <property type="term" value="P:oligopeptide export from mitochondrion"/>
    <property type="evidence" value="ECO:0007669"/>
    <property type="project" value="TreeGrafter"/>
</dbReference>
<dbReference type="InterPro" id="IPR027417">
    <property type="entry name" value="P-loop_NTPase"/>
</dbReference>
<dbReference type="InterPro" id="IPR036640">
    <property type="entry name" value="ABC1_TM_sf"/>
</dbReference>
<dbReference type="RefSeq" id="WP_139715276.1">
    <property type="nucleotide sequence ID" value="NZ_CP040871.1"/>
</dbReference>
<dbReference type="EMBL" id="CP040871">
    <property type="protein sequence ID" value="QDA56348.1"/>
    <property type="molecule type" value="Genomic_DNA"/>
</dbReference>
<dbReference type="PANTHER" id="PTHR43394:SF1">
    <property type="entry name" value="ATP-BINDING CASSETTE SUB-FAMILY B MEMBER 10, MITOCHONDRIAL"/>
    <property type="match status" value="1"/>
</dbReference>
<dbReference type="KEGG" id="thes:FHQ07_02970"/>
<dbReference type="OrthoDB" id="9806127at2"/>
<dbReference type="SMART" id="SM00382">
    <property type="entry name" value="AAA"/>
    <property type="match status" value="1"/>
</dbReference>